<dbReference type="GO" id="GO:0008757">
    <property type="term" value="F:S-adenosylmethionine-dependent methyltransferase activity"/>
    <property type="evidence" value="ECO:0007669"/>
    <property type="project" value="InterPro"/>
</dbReference>
<gene>
    <name evidence="2" type="ORF">FIBSPDRAFT_930285</name>
</gene>
<dbReference type="Proteomes" id="UP000076532">
    <property type="component" value="Unassembled WGS sequence"/>
</dbReference>
<dbReference type="PANTHER" id="PTHR43591">
    <property type="entry name" value="METHYLTRANSFERASE"/>
    <property type="match status" value="1"/>
</dbReference>
<reference evidence="2 3" key="1">
    <citation type="journal article" date="2016" name="Mol. Biol. Evol.">
        <title>Comparative Genomics of Early-Diverging Mushroom-Forming Fungi Provides Insights into the Origins of Lignocellulose Decay Capabilities.</title>
        <authorList>
            <person name="Nagy L.G."/>
            <person name="Riley R."/>
            <person name="Tritt A."/>
            <person name="Adam C."/>
            <person name="Daum C."/>
            <person name="Floudas D."/>
            <person name="Sun H."/>
            <person name="Yadav J.S."/>
            <person name="Pangilinan J."/>
            <person name="Larsson K.H."/>
            <person name="Matsuura K."/>
            <person name="Barry K."/>
            <person name="Labutti K."/>
            <person name="Kuo R."/>
            <person name="Ohm R.A."/>
            <person name="Bhattacharya S.S."/>
            <person name="Shirouzu T."/>
            <person name="Yoshinaga Y."/>
            <person name="Martin F.M."/>
            <person name="Grigoriev I.V."/>
            <person name="Hibbett D.S."/>
        </authorList>
    </citation>
    <scope>NUCLEOTIDE SEQUENCE [LARGE SCALE GENOMIC DNA]</scope>
    <source>
        <strain evidence="2 3">CBS 109695</strain>
    </source>
</reference>
<keyword evidence="2" id="KW-0808">Transferase</keyword>
<dbReference type="InterPro" id="IPR029063">
    <property type="entry name" value="SAM-dependent_MTases_sf"/>
</dbReference>
<evidence type="ECO:0000313" key="2">
    <source>
        <dbReference type="EMBL" id="KZP23780.1"/>
    </source>
</evidence>
<organism evidence="2 3">
    <name type="scientific">Athelia psychrophila</name>
    <dbReference type="NCBI Taxonomy" id="1759441"/>
    <lineage>
        <taxon>Eukaryota</taxon>
        <taxon>Fungi</taxon>
        <taxon>Dikarya</taxon>
        <taxon>Basidiomycota</taxon>
        <taxon>Agaricomycotina</taxon>
        <taxon>Agaricomycetes</taxon>
        <taxon>Agaricomycetidae</taxon>
        <taxon>Atheliales</taxon>
        <taxon>Atheliaceae</taxon>
        <taxon>Athelia</taxon>
    </lineage>
</organism>
<name>A0A166M9T4_9AGAM</name>
<dbReference type="InterPro" id="IPR013216">
    <property type="entry name" value="Methyltransf_11"/>
</dbReference>
<sequence>MSQSTWKDNRLARLYKSGERISGPPAGRLIEQAGLLKIPLERPLVIFDNACGTGIVASLLYETLPERNKEDMTLVCGDISSVMVGATQDRIETNDWEGAKAQVVDGMKTGFPDNHFTHVLTNFGVMLMPEPLDALAECLRILQPGGTCALSTWQTIGWIPDVQAAVATIQGAPPFPDADAFAGAMIKGAWHDTRFVETSLKHAGFEDVVVNHSRHVANMGNSEEHADLFSGMLPNILVGSKAWTKDDLEKYGKLLGPALANFYKERDGEAKDVKFEMVALITTARKPAFSERL</sequence>
<dbReference type="Pfam" id="PF08241">
    <property type="entry name" value="Methyltransf_11"/>
    <property type="match status" value="1"/>
</dbReference>
<proteinExistence type="predicted"/>
<feature type="domain" description="Methyltransferase type 11" evidence="1">
    <location>
        <begin position="48"/>
        <end position="149"/>
    </location>
</feature>
<dbReference type="EMBL" id="KV417530">
    <property type="protein sequence ID" value="KZP23780.1"/>
    <property type="molecule type" value="Genomic_DNA"/>
</dbReference>
<dbReference type="AlphaFoldDB" id="A0A166M9T4"/>
<dbReference type="SUPFAM" id="SSF53335">
    <property type="entry name" value="S-adenosyl-L-methionine-dependent methyltransferases"/>
    <property type="match status" value="1"/>
</dbReference>
<dbReference type="Gene3D" id="3.40.50.150">
    <property type="entry name" value="Vaccinia Virus protein VP39"/>
    <property type="match status" value="1"/>
</dbReference>
<dbReference type="CDD" id="cd02440">
    <property type="entry name" value="AdoMet_MTases"/>
    <property type="match status" value="1"/>
</dbReference>
<keyword evidence="2" id="KW-0489">Methyltransferase</keyword>
<dbReference type="GO" id="GO:0032259">
    <property type="term" value="P:methylation"/>
    <property type="evidence" value="ECO:0007669"/>
    <property type="project" value="UniProtKB-KW"/>
</dbReference>
<evidence type="ECO:0000313" key="3">
    <source>
        <dbReference type="Proteomes" id="UP000076532"/>
    </source>
</evidence>
<accession>A0A166M9T4</accession>
<dbReference type="PANTHER" id="PTHR43591:SF24">
    <property type="entry name" value="2-METHOXY-6-POLYPRENYL-1,4-BENZOQUINOL METHYLASE, MITOCHONDRIAL"/>
    <property type="match status" value="1"/>
</dbReference>
<protein>
    <submittedName>
        <fullName evidence="2">S-adenosyl-L-methionine-dependent methyltransferase</fullName>
    </submittedName>
</protein>
<dbReference type="OrthoDB" id="3355826at2759"/>
<keyword evidence="3" id="KW-1185">Reference proteome</keyword>
<evidence type="ECO:0000259" key="1">
    <source>
        <dbReference type="Pfam" id="PF08241"/>
    </source>
</evidence>